<accession>A0A1M7Y4K2</accession>
<dbReference type="Proteomes" id="UP000184603">
    <property type="component" value="Unassembled WGS sequence"/>
</dbReference>
<evidence type="ECO:0000313" key="3">
    <source>
        <dbReference type="Proteomes" id="UP000184603"/>
    </source>
</evidence>
<keyword evidence="3" id="KW-1185">Reference proteome</keyword>
<protein>
    <submittedName>
        <fullName evidence="2">Uncharacterized protein</fullName>
    </submittedName>
</protein>
<evidence type="ECO:0000256" key="1">
    <source>
        <dbReference type="SAM" id="MobiDB-lite"/>
    </source>
</evidence>
<feature type="region of interest" description="Disordered" evidence="1">
    <location>
        <begin position="57"/>
        <end position="78"/>
    </location>
</feature>
<name>A0A1M7Y4K2_9BACT</name>
<reference evidence="2 3" key="1">
    <citation type="submission" date="2016-12" db="EMBL/GenBank/DDBJ databases">
        <authorList>
            <person name="Song W.-J."/>
            <person name="Kurnit D.M."/>
        </authorList>
    </citation>
    <scope>NUCLEOTIDE SEQUENCE [LARGE SCALE GENOMIC DNA]</scope>
    <source>
        <strain evidence="2 3">DSM 18488</strain>
    </source>
</reference>
<gene>
    <name evidence="2" type="ORF">SAMN02745220_01770</name>
</gene>
<proteinExistence type="predicted"/>
<dbReference type="AlphaFoldDB" id="A0A1M7Y4K2"/>
<evidence type="ECO:0000313" key="2">
    <source>
        <dbReference type="EMBL" id="SHO47176.1"/>
    </source>
</evidence>
<dbReference type="EMBL" id="FRFE01000007">
    <property type="protein sequence ID" value="SHO47176.1"/>
    <property type="molecule type" value="Genomic_DNA"/>
</dbReference>
<dbReference type="RefSeq" id="WP_073613092.1">
    <property type="nucleotide sequence ID" value="NZ_FRFE01000007.1"/>
</dbReference>
<organism evidence="2 3">
    <name type="scientific">Desulfopila aestuarii DSM 18488</name>
    <dbReference type="NCBI Taxonomy" id="1121416"/>
    <lineage>
        <taxon>Bacteria</taxon>
        <taxon>Pseudomonadati</taxon>
        <taxon>Thermodesulfobacteriota</taxon>
        <taxon>Desulfobulbia</taxon>
        <taxon>Desulfobulbales</taxon>
        <taxon>Desulfocapsaceae</taxon>
        <taxon>Desulfopila</taxon>
    </lineage>
</organism>
<sequence length="78" mass="8580">MRTLTTVMMAGIALMMAGCSSYDMMDKPMNTKMASMEDTMDPKPMDSMEETSAIMMKGNSANDTMMKPAADTMTETMQ</sequence>
<dbReference type="PROSITE" id="PS51257">
    <property type="entry name" value="PROKAR_LIPOPROTEIN"/>
    <property type="match status" value="1"/>
</dbReference>